<evidence type="ECO:0000313" key="9">
    <source>
        <dbReference type="EMBL" id="PRW20728.1"/>
    </source>
</evidence>
<dbReference type="GO" id="GO:0016757">
    <property type="term" value="F:glycosyltransferase activity"/>
    <property type="evidence" value="ECO:0007669"/>
    <property type="project" value="UniProtKB-UniRule"/>
</dbReference>
<protein>
    <recommendedName>
        <fullName evidence="8">Glycosyltransferase family 92 protein</fullName>
        <ecNumber evidence="8">2.4.1.-</ecNumber>
    </recommendedName>
</protein>
<accession>A0A2P6TDK4</accession>
<dbReference type="EMBL" id="LHPG02000022">
    <property type="protein sequence ID" value="PRW20728.1"/>
    <property type="molecule type" value="Genomic_DNA"/>
</dbReference>
<keyword evidence="4 8" id="KW-0808">Transferase</keyword>
<organism evidence="9 10">
    <name type="scientific">Chlorella sorokiniana</name>
    <name type="common">Freshwater green alga</name>
    <dbReference type="NCBI Taxonomy" id="3076"/>
    <lineage>
        <taxon>Eukaryota</taxon>
        <taxon>Viridiplantae</taxon>
        <taxon>Chlorophyta</taxon>
        <taxon>core chlorophytes</taxon>
        <taxon>Trebouxiophyceae</taxon>
        <taxon>Chlorellales</taxon>
        <taxon>Chlorellaceae</taxon>
        <taxon>Chlorella clade</taxon>
        <taxon>Chlorella</taxon>
    </lineage>
</organism>
<dbReference type="PANTHER" id="PTHR21461:SF69">
    <property type="entry name" value="GLYCOSYLTRANSFERASE FAMILY 92 PROTEIN"/>
    <property type="match status" value="1"/>
</dbReference>
<dbReference type="GO" id="GO:0005737">
    <property type="term" value="C:cytoplasm"/>
    <property type="evidence" value="ECO:0007669"/>
    <property type="project" value="TreeGrafter"/>
</dbReference>
<keyword evidence="7" id="KW-0472">Membrane</keyword>
<evidence type="ECO:0000256" key="5">
    <source>
        <dbReference type="ARBA" id="ARBA00022692"/>
    </source>
</evidence>
<sequence>MLCCARSTPATQVLAARRGVPYPVAVVRAHKPVRAPQVKRNGFGQFSGGPSGDQPSPGIMLTAASVLQLAEAGTLPVEFMPAFLMDHGMGRIRPVPEEQQLLRRALLASLPRMAPDPLATSFMGWTLCIGQAGWDADPILDGQLAAGFEEQLLRQLPSMNADLARSCMLGWSQTGAPASPALEATMRTALLRMLQPAAVEEYPVGAVRGLIAWFQLGCPLDAELQTVAEAALLVALPDVEDKQDLIVLAAAADRQQPSVAICVAIKDQAVDVREWVYYHRAIGVDKFYIWDTGSKPPLLNAVKDFVHEGLVHYEYDDKVPPKPGTHGPQVALYDRCLERWGSRHDFMAFIDTDEFLVLRDGTPDLPTLLNDYMGHGGLVVNWQVFGSGGLKLRPKGNSMMSYWQCNAPDHAENRHVKSIVRSACAEESSTDPHHFYYRETPKCTPVNTRHQAVMGPKSPTPALERVGLYHYAIKSLDDFIQKMARGSGMGNVKTIAFFEYVDNFTDSYCPDALDLGLQLNNLMALQDAL</sequence>
<comment type="similarity">
    <text evidence="2 8">Belongs to the glycosyltransferase 92 family.</text>
</comment>
<evidence type="ECO:0000256" key="4">
    <source>
        <dbReference type="ARBA" id="ARBA00022679"/>
    </source>
</evidence>
<evidence type="ECO:0000256" key="6">
    <source>
        <dbReference type="ARBA" id="ARBA00022989"/>
    </source>
</evidence>
<dbReference type="EC" id="2.4.1.-" evidence="8"/>
<evidence type="ECO:0000256" key="1">
    <source>
        <dbReference type="ARBA" id="ARBA00004167"/>
    </source>
</evidence>
<keyword evidence="3 8" id="KW-0328">Glycosyltransferase</keyword>
<evidence type="ECO:0000256" key="2">
    <source>
        <dbReference type="ARBA" id="ARBA00007647"/>
    </source>
</evidence>
<dbReference type="GO" id="GO:0016020">
    <property type="term" value="C:membrane"/>
    <property type="evidence" value="ECO:0007669"/>
    <property type="project" value="UniProtKB-SubCell"/>
</dbReference>
<keyword evidence="6" id="KW-1133">Transmembrane helix</keyword>
<dbReference type="STRING" id="3076.A0A2P6TDK4"/>
<dbReference type="PANTHER" id="PTHR21461">
    <property type="entry name" value="GLYCOSYLTRANSFERASE FAMILY 92 PROTEIN"/>
    <property type="match status" value="1"/>
</dbReference>
<comment type="subcellular location">
    <subcellularLocation>
        <location evidence="1">Membrane</location>
        <topology evidence="1">Single-pass membrane protein</topology>
    </subcellularLocation>
</comment>
<evidence type="ECO:0000256" key="8">
    <source>
        <dbReference type="RuleBase" id="RU366017"/>
    </source>
</evidence>
<gene>
    <name evidence="9" type="ORF">C2E21_8762</name>
</gene>
<comment type="caution">
    <text evidence="9">The sequence shown here is derived from an EMBL/GenBank/DDBJ whole genome shotgun (WGS) entry which is preliminary data.</text>
</comment>
<keyword evidence="10" id="KW-1185">Reference proteome</keyword>
<dbReference type="Pfam" id="PF01697">
    <property type="entry name" value="Glyco_transf_92"/>
    <property type="match status" value="1"/>
</dbReference>
<dbReference type="InterPro" id="IPR008166">
    <property type="entry name" value="Glyco_transf_92"/>
</dbReference>
<evidence type="ECO:0000256" key="3">
    <source>
        <dbReference type="ARBA" id="ARBA00022676"/>
    </source>
</evidence>
<reference evidence="9 10" key="1">
    <citation type="journal article" date="2018" name="Plant J.">
        <title>Genome sequences of Chlorella sorokiniana UTEX 1602 and Micractinium conductrix SAG 241.80: implications to maltose excretion by a green alga.</title>
        <authorList>
            <person name="Arriola M.B."/>
            <person name="Velmurugan N."/>
            <person name="Zhang Y."/>
            <person name="Plunkett M.H."/>
            <person name="Hondzo H."/>
            <person name="Barney B.M."/>
        </authorList>
    </citation>
    <scope>NUCLEOTIDE SEQUENCE [LARGE SCALE GENOMIC DNA]</scope>
    <source>
        <strain evidence="10">UTEX 1602</strain>
    </source>
</reference>
<keyword evidence="5" id="KW-0812">Transmembrane</keyword>
<dbReference type="OrthoDB" id="2526284at2759"/>
<proteinExistence type="inferred from homology"/>
<name>A0A2P6TDK4_CHLSO</name>
<evidence type="ECO:0000313" key="10">
    <source>
        <dbReference type="Proteomes" id="UP000239899"/>
    </source>
</evidence>
<dbReference type="Proteomes" id="UP000239899">
    <property type="component" value="Unassembled WGS sequence"/>
</dbReference>
<evidence type="ECO:0000256" key="7">
    <source>
        <dbReference type="ARBA" id="ARBA00023136"/>
    </source>
</evidence>
<dbReference type="AlphaFoldDB" id="A0A2P6TDK4"/>